<keyword evidence="5 7" id="KW-0067">ATP-binding</keyword>
<feature type="domain" description="Branched-chain alpha-ketoacid dehydrogenase kinase/Pyruvate dehydrogenase kinase N-terminal" evidence="8">
    <location>
        <begin position="22"/>
        <end position="184"/>
    </location>
</feature>
<protein>
    <recommendedName>
        <fullName evidence="7">Protein-serine/threonine kinase</fullName>
        <ecNumber evidence="7">2.7.11.-</ecNumber>
    </recommendedName>
</protein>
<dbReference type="STRING" id="669874.A0A1E4TP27"/>
<comment type="similarity">
    <text evidence="1 7">Belongs to the PDK/BCKDK protein kinase family.</text>
</comment>
<dbReference type="AlphaFoldDB" id="A0A1E4TP27"/>
<dbReference type="InterPro" id="IPR036890">
    <property type="entry name" value="HATPase_C_sf"/>
</dbReference>
<keyword evidence="2 7" id="KW-0808">Transferase</keyword>
<evidence type="ECO:0000313" key="9">
    <source>
        <dbReference type="EMBL" id="ODV93501.1"/>
    </source>
</evidence>
<evidence type="ECO:0000256" key="2">
    <source>
        <dbReference type="ARBA" id="ARBA00022679"/>
    </source>
</evidence>
<feature type="non-terminal residue" evidence="9">
    <location>
        <position position="1"/>
    </location>
</feature>
<evidence type="ECO:0000313" key="10">
    <source>
        <dbReference type="Proteomes" id="UP000094236"/>
    </source>
</evidence>
<keyword evidence="3 7" id="KW-0547">Nucleotide-binding</keyword>
<dbReference type="InterPro" id="IPR039028">
    <property type="entry name" value="BCKD/PDK"/>
</dbReference>
<dbReference type="GO" id="GO:0005759">
    <property type="term" value="C:mitochondrial matrix"/>
    <property type="evidence" value="ECO:0007669"/>
    <property type="project" value="UniProtKB-SubCell"/>
</dbReference>
<comment type="subcellular location">
    <subcellularLocation>
        <location evidence="7">Mitochondrion matrix</location>
    </subcellularLocation>
</comment>
<dbReference type="InterPro" id="IPR018955">
    <property type="entry name" value="BCDHK/PDK_N"/>
</dbReference>
<keyword evidence="4 7" id="KW-0418">Kinase</keyword>
<evidence type="ECO:0000256" key="7">
    <source>
        <dbReference type="RuleBase" id="RU366032"/>
    </source>
</evidence>
<proteinExistence type="inferred from homology"/>
<dbReference type="EC" id="2.7.11.-" evidence="7"/>
<dbReference type="GO" id="GO:1901524">
    <property type="term" value="P:regulation of mitophagy"/>
    <property type="evidence" value="ECO:0007669"/>
    <property type="project" value="EnsemblFungi"/>
</dbReference>
<dbReference type="OrthoDB" id="407390at2759"/>
<dbReference type="EMBL" id="KV454018">
    <property type="protein sequence ID" value="ODV93501.1"/>
    <property type="molecule type" value="Genomic_DNA"/>
</dbReference>
<feature type="non-terminal residue" evidence="9">
    <location>
        <position position="420"/>
    </location>
</feature>
<name>A0A1E4TP27_PACTA</name>
<dbReference type="PANTHER" id="PTHR11947">
    <property type="entry name" value="PYRUVATE DEHYDROGENASE KINASE"/>
    <property type="match status" value="1"/>
</dbReference>
<evidence type="ECO:0000256" key="5">
    <source>
        <dbReference type="ARBA" id="ARBA00022840"/>
    </source>
</evidence>
<evidence type="ECO:0000256" key="4">
    <source>
        <dbReference type="ARBA" id="ARBA00022777"/>
    </source>
</evidence>
<organism evidence="9 10">
    <name type="scientific">Pachysolen tannophilus NRRL Y-2460</name>
    <dbReference type="NCBI Taxonomy" id="669874"/>
    <lineage>
        <taxon>Eukaryota</taxon>
        <taxon>Fungi</taxon>
        <taxon>Dikarya</taxon>
        <taxon>Ascomycota</taxon>
        <taxon>Saccharomycotina</taxon>
        <taxon>Pichiomycetes</taxon>
        <taxon>Pachysolenaceae</taxon>
        <taxon>Pachysolen</taxon>
    </lineage>
</organism>
<keyword evidence="10" id="KW-1185">Reference proteome</keyword>
<sequence>NSQHFHQNEILLSYVNQYKAHPVTLKQLAGFGKKLSESKIISSANFVRSEIPIRLGLKLQEFQLLPFEVINNYHISQIYDSYYKSFNLFRKYPKIETLQENDKFVEFLKELLDDHLAILPHLVMGALEISISKSLKQEKLDEFMSTVLRSRISRRVIVEEHISLTHSFLKNPNATKSNDYIGDVFHQCSAMETLQKSANATRNYLQTLYPDLQMPELIIKSKNENGADFKFPFMLSHLHYIFGEIFRNSFKSTIEFHLKKNSNNNDGKIIPPPPIVVTMMQNKDKIVFRFSDKGGGTDSTRLSKIWSFGKDPILASESLANYHDLIQKSKLLEINHENGLAQVLTPTPLENNNYTKSTLSDLIKRPFRSRLGISLPICKVYVDYWNGDLKMYSLRGSGTDTYLSLRKLDSDQSVLQLDRA</sequence>
<dbReference type="Gene3D" id="1.20.140.20">
    <property type="entry name" value="Alpha-ketoacid/pyruvate dehydrogenase kinase, N-terminal domain"/>
    <property type="match status" value="1"/>
</dbReference>
<evidence type="ECO:0000259" key="8">
    <source>
        <dbReference type="Pfam" id="PF10436"/>
    </source>
</evidence>
<dbReference type="Proteomes" id="UP000094236">
    <property type="component" value="Unassembled WGS sequence"/>
</dbReference>
<dbReference type="SUPFAM" id="SSF69012">
    <property type="entry name" value="alpha-ketoacid dehydrogenase kinase, N-terminal domain"/>
    <property type="match status" value="1"/>
</dbReference>
<dbReference type="GO" id="GO:0010906">
    <property type="term" value="P:regulation of glucose metabolic process"/>
    <property type="evidence" value="ECO:0007669"/>
    <property type="project" value="TreeGrafter"/>
</dbReference>
<evidence type="ECO:0000256" key="6">
    <source>
        <dbReference type="ARBA" id="ARBA00023128"/>
    </source>
</evidence>
<dbReference type="Pfam" id="PF10436">
    <property type="entry name" value="BCDHK_Adom3"/>
    <property type="match status" value="1"/>
</dbReference>
<keyword evidence="6 7" id="KW-0496">Mitochondrion</keyword>
<dbReference type="GO" id="GO:0004740">
    <property type="term" value="F:pyruvate dehydrogenase (acetyl-transferring) kinase activity"/>
    <property type="evidence" value="ECO:0007669"/>
    <property type="project" value="EnsemblFungi"/>
</dbReference>
<evidence type="ECO:0000256" key="1">
    <source>
        <dbReference type="ARBA" id="ARBA00006155"/>
    </source>
</evidence>
<dbReference type="Gene3D" id="3.30.565.10">
    <property type="entry name" value="Histidine kinase-like ATPase, C-terminal domain"/>
    <property type="match status" value="1"/>
</dbReference>
<gene>
    <name evidence="9" type="ORF">PACTADRAFT_21022</name>
</gene>
<dbReference type="InterPro" id="IPR036784">
    <property type="entry name" value="AK/P_DHK_N_sf"/>
</dbReference>
<reference evidence="10" key="1">
    <citation type="submission" date="2016-05" db="EMBL/GenBank/DDBJ databases">
        <title>Comparative genomics of biotechnologically important yeasts.</title>
        <authorList>
            <consortium name="DOE Joint Genome Institute"/>
            <person name="Riley R."/>
            <person name="Haridas S."/>
            <person name="Wolfe K.H."/>
            <person name="Lopes M.R."/>
            <person name="Hittinger C.T."/>
            <person name="Goker M."/>
            <person name="Salamov A."/>
            <person name="Wisecaver J."/>
            <person name="Long T.M."/>
            <person name="Aerts A.L."/>
            <person name="Barry K."/>
            <person name="Choi C."/>
            <person name="Clum A."/>
            <person name="Coughlan A.Y."/>
            <person name="Deshpande S."/>
            <person name="Douglass A.P."/>
            <person name="Hanson S.J."/>
            <person name="Klenk H.-P."/>
            <person name="Labutti K."/>
            <person name="Lapidus A."/>
            <person name="Lindquist E."/>
            <person name="Lipzen A."/>
            <person name="Meier-Kolthoff J.P."/>
            <person name="Ohm R.A."/>
            <person name="Otillar R.P."/>
            <person name="Pangilinan J."/>
            <person name="Peng Y."/>
            <person name="Rokas A."/>
            <person name="Rosa C.A."/>
            <person name="Scheuner C."/>
            <person name="Sibirny A.A."/>
            <person name="Slot J.C."/>
            <person name="Stielow J.B."/>
            <person name="Sun H."/>
            <person name="Kurtzman C.P."/>
            <person name="Blackwell M."/>
            <person name="Grigoriev I.V."/>
            <person name="Jeffries T.W."/>
        </authorList>
    </citation>
    <scope>NUCLEOTIDE SEQUENCE [LARGE SCALE GENOMIC DNA]</scope>
    <source>
        <strain evidence="10">NRRL Y-2460</strain>
    </source>
</reference>
<evidence type="ECO:0000256" key="3">
    <source>
        <dbReference type="ARBA" id="ARBA00022741"/>
    </source>
</evidence>
<accession>A0A1E4TP27</accession>
<dbReference type="SUPFAM" id="SSF55874">
    <property type="entry name" value="ATPase domain of HSP90 chaperone/DNA topoisomerase II/histidine kinase"/>
    <property type="match status" value="1"/>
</dbReference>
<dbReference type="PANTHER" id="PTHR11947:SF25">
    <property type="entry name" value="[PYRUVATE DEHYDROGENASE (ACETYL-TRANSFERRING)] KINASE 2, MITOCHONDRIAL"/>
    <property type="match status" value="1"/>
</dbReference>
<dbReference type="GO" id="GO:0005524">
    <property type="term" value="F:ATP binding"/>
    <property type="evidence" value="ECO:0007669"/>
    <property type="project" value="UniProtKB-UniRule"/>
</dbReference>